<proteinExistence type="predicted"/>
<accession>A0A2M8R7D8</accession>
<reference evidence="1 2" key="1">
    <citation type="submission" date="2017-11" db="EMBL/GenBank/DDBJ databases">
        <title>Bradyrhizobium forestalis sp. nov., an efficient nitrogen-fixing bacterium isolated from nodules of forest legume species in the Amazon.</title>
        <authorList>
            <person name="Costa E.M."/>
            <person name="Guimaraes A."/>
            <person name="Carvalho T.S."/>
            <person name="Rodrigues T.L."/>
            <person name="Ribeiro P.R.A."/>
            <person name="Lebbe L."/>
            <person name="Willems A."/>
            <person name="Moreira F.M.S."/>
        </authorList>
    </citation>
    <scope>NUCLEOTIDE SEQUENCE [LARGE SCALE GENOMIC DNA]</scope>
    <source>
        <strain evidence="1 2">INPA54B</strain>
    </source>
</reference>
<comment type="caution">
    <text evidence="1">The sequence shown here is derived from an EMBL/GenBank/DDBJ whole genome shotgun (WGS) entry which is preliminary data.</text>
</comment>
<evidence type="ECO:0000313" key="1">
    <source>
        <dbReference type="EMBL" id="PJG53746.1"/>
    </source>
</evidence>
<dbReference type="EMBL" id="PGVG01000014">
    <property type="protein sequence ID" value="PJG53746.1"/>
    <property type="molecule type" value="Genomic_DNA"/>
</dbReference>
<name>A0A2M8R7D8_9BRAD</name>
<evidence type="ECO:0000313" key="2">
    <source>
        <dbReference type="Proteomes" id="UP000231194"/>
    </source>
</evidence>
<protein>
    <submittedName>
        <fullName evidence="1">Uncharacterized protein</fullName>
    </submittedName>
</protein>
<dbReference type="Proteomes" id="UP000231194">
    <property type="component" value="Unassembled WGS sequence"/>
</dbReference>
<dbReference type="AlphaFoldDB" id="A0A2M8R7D8"/>
<organism evidence="1 2">
    <name type="scientific">Bradyrhizobium forestalis</name>
    <dbReference type="NCBI Taxonomy" id="1419263"/>
    <lineage>
        <taxon>Bacteria</taxon>
        <taxon>Pseudomonadati</taxon>
        <taxon>Pseudomonadota</taxon>
        <taxon>Alphaproteobacteria</taxon>
        <taxon>Hyphomicrobiales</taxon>
        <taxon>Nitrobacteraceae</taxon>
        <taxon>Bradyrhizobium</taxon>
    </lineage>
</organism>
<gene>
    <name evidence="1" type="ORF">CVM73_18605</name>
</gene>
<sequence>MTIQFSDGAPMSVKAMMAAILQDQMTSRGIRSLSPSDYEEIVELLIEQLREVELGLAAREVAHKPDR</sequence>
<keyword evidence="2" id="KW-1185">Reference proteome</keyword>